<comment type="subcellular location">
    <subcellularLocation>
        <location evidence="1">Membrane</location>
        <topology evidence="1">Multi-pass membrane protein</topology>
    </subcellularLocation>
</comment>
<feature type="transmembrane region" description="Helical" evidence="9">
    <location>
        <begin position="237"/>
        <end position="259"/>
    </location>
</feature>
<evidence type="ECO:0000256" key="5">
    <source>
        <dbReference type="ARBA" id="ARBA00022692"/>
    </source>
</evidence>
<protein>
    <recommendedName>
        <fullName evidence="3">Sodium-dependent dicarboxylate transporter SdcS</fullName>
    </recommendedName>
    <alternativeName>
        <fullName evidence="8">Na(+)/dicarboxylate symporter</fullName>
    </alternativeName>
</protein>
<reference evidence="10 11" key="1">
    <citation type="submission" date="2021-03" db="EMBL/GenBank/DDBJ databases">
        <authorList>
            <person name="Grouzdev D.S."/>
        </authorList>
    </citation>
    <scope>NUCLEOTIDE SEQUENCE [LARGE SCALE GENOMIC DNA]</scope>
    <source>
        <strain evidence="10 11">M50-1</strain>
    </source>
</reference>
<dbReference type="NCBIfam" id="TIGR00785">
    <property type="entry name" value="dass"/>
    <property type="match status" value="1"/>
</dbReference>
<dbReference type="CDD" id="cd01115">
    <property type="entry name" value="SLC13_permease"/>
    <property type="match status" value="1"/>
</dbReference>
<dbReference type="Pfam" id="PF00939">
    <property type="entry name" value="Na_sulph_symp"/>
    <property type="match status" value="1"/>
</dbReference>
<proteinExistence type="inferred from homology"/>
<accession>A0ABS4D8C2</accession>
<feature type="transmembrane region" description="Helical" evidence="9">
    <location>
        <begin position="20"/>
        <end position="40"/>
    </location>
</feature>
<keyword evidence="4" id="KW-0813">Transport</keyword>
<dbReference type="Proteomes" id="UP001193081">
    <property type="component" value="Unassembled WGS sequence"/>
</dbReference>
<evidence type="ECO:0000256" key="8">
    <source>
        <dbReference type="ARBA" id="ARBA00031174"/>
    </source>
</evidence>
<dbReference type="InterPro" id="IPR001898">
    <property type="entry name" value="SLC13A/DASS"/>
</dbReference>
<dbReference type="PROSITE" id="PS01271">
    <property type="entry name" value="NA_SULFATE"/>
    <property type="match status" value="1"/>
</dbReference>
<dbReference type="InterPro" id="IPR031312">
    <property type="entry name" value="Na/sul_symport_CS"/>
</dbReference>
<evidence type="ECO:0000256" key="1">
    <source>
        <dbReference type="ARBA" id="ARBA00004141"/>
    </source>
</evidence>
<organism evidence="10 11">
    <name type="scientific">Candidatus Chloroploca mongolica</name>
    <dbReference type="NCBI Taxonomy" id="2528176"/>
    <lineage>
        <taxon>Bacteria</taxon>
        <taxon>Bacillati</taxon>
        <taxon>Chloroflexota</taxon>
        <taxon>Chloroflexia</taxon>
        <taxon>Chloroflexales</taxon>
        <taxon>Chloroflexineae</taxon>
        <taxon>Oscillochloridaceae</taxon>
        <taxon>Candidatus Chloroploca</taxon>
    </lineage>
</organism>
<comment type="caution">
    <text evidence="10">The sequence shown here is derived from an EMBL/GenBank/DDBJ whole genome shotgun (WGS) entry which is preliminary data.</text>
</comment>
<feature type="transmembrane region" description="Helical" evidence="9">
    <location>
        <begin position="96"/>
        <end position="114"/>
    </location>
</feature>
<evidence type="ECO:0000313" key="10">
    <source>
        <dbReference type="EMBL" id="MBP1465694.1"/>
    </source>
</evidence>
<keyword evidence="6 9" id="KW-1133">Transmembrane helix</keyword>
<evidence type="ECO:0000256" key="3">
    <source>
        <dbReference type="ARBA" id="ARBA00020150"/>
    </source>
</evidence>
<feature type="transmembrane region" description="Helical" evidence="9">
    <location>
        <begin position="446"/>
        <end position="467"/>
    </location>
</feature>
<feature type="transmembrane region" description="Helical" evidence="9">
    <location>
        <begin position="387"/>
        <end position="410"/>
    </location>
</feature>
<dbReference type="PANTHER" id="PTHR10283:SF82">
    <property type="entry name" value="SOLUTE CARRIER FAMILY 13 MEMBER 2"/>
    <property type="match status" value="1"/>
</dbReference>
<feature type="transmembrane region" description="Helical" evidence="9">
    <location>
        <begin position="192"/>
        <end position="217"/>
    </location>
</feature>
<keyword evidence="11" id="KW-1185">Reference proteome</keyword>
<gene>
    <name evidence="10" type="ORF">EYB53_008255</name>
</gene>
<dbReference type="EMBL" id="SIJK02000011">
    <property type="protein sequence ID" value="MBP1465694.1"/>
    <property type="molecule type" value="Genomic_DNA"/>
</dbReference>
<feature type="transmembrane region" description="Helical" evidence="9">
    <location>
        <begin position="123"/>
        <end position="145"/>
    </location>
</feature>
<feature type="transmembrane region" description="Helical" evidence="9">
    <location>
        <begin position="151"/>
        <end position="171"/>
    </location>
</feature>
<feature type="transmembrane region" description="Helical" evidence="9">
    <location>
        <begin position="294"/>
        <end position="313"/>
    </location>
</feature>
<evidence type="ECO:0000313" key="11">
    <source>
        <dbReference type="Proteomes" id="UP001193081"/>
    </source>
</evidence>
<name>A0ABS4D8C2_9CHLR</name>
<feature type="transmembrane region" description="Helical" evidence="9">
    <location>
        <begin position="479"/>
        <end position="499"/>
    </location>
</feature>
<sequence>MAQISASMRVGPMATSAYTPVRLIGLILGPLLFALVLFLPAPAGMSPEGQKVAATTFWIAIWWMTEAIPIPVTSLLPLVLLPLTGALSPAELSPGYANPLIFVFLGGFMIALALERWSLHRRIALRIITVVGCSPTRIVLGFMIATGFLSMWISNTATAMMMVPMGTAVILQFTDLLKRDGKAVDQDTGSRLGFGTALMLGIAYSASIGGIATLVGTPPNIVLAAAASELLGYQITFAEWMLVGVPFAIVGLLATWFYLTRIAYKASNQEIPGGLDVVRSELSQLGPMSYAERAVLVVFGAVALAWIVQPFLLAPLFPMVNDAVIALIGAVVLFALPARNQEGAPTFLLTWEDAKKLPWGVVLLFGGGLALADAFKKSGLVDWLGGSLSAFSSLPNLFLLVVVVAMVIFLTEITSNTATATMLMPVMVALGMAAGMHPLLLMAPAAIAASCAFMLPVATPPNAIVFGSGAVTVPQMARAGLWLNLASIVLITVLGYWLMPFVWGL</sequence>
<keyword evidence="5 9" id="KW-0812">Transmembrane</keyword>
<evidence type="ECO:0000256" key="7">
    <source>
        <dbReference type="ARBA" id="ARBA00023136"/>
    </source>
</evidence>
<feature type="transmembrane region" description="Helical" evidence="9">
    <location>
        <begin position="52"/>
        <end position="76"/>
    </location>
</feature>
<keyword evidence="7 9" id="KW-0472">Membrane</keyword>
<feature type="transmembrane region" description="Helical" evidence="9">
    <location>
        <begin position="422"/>
        <end position="440"/>
    </location>
</feature>
<evidence type="ECO:0000256" key="2">
    <source>
        <dbReference type="ARBA" id="ARBA00006772"/>
    </source>
</evidence>
<evidence type="ECO:0000256" key="6">
    <source>
        <dbReference type="ARBA" id="ARBA00022989"/>
    </source>
</evidence>
<evidence type="ECO:0000256" key="4">
    <source>
        <dbReference type="ARBA" id="ARBA00022448"/>
    </source>
</evidence>
<dbReference type="RefSeq" id="WP_167857310.1">
    <property type="nucleotide sequence ID" value="NZ_SIJK02000011.1"/>
</dbReference>
<evidence type="ECO:0000256" key="9">
    <source>
        <dbReference type="SAM" id="Phobius"/>
    </source>
</evidence>
<feature type="transmembrane region" description="Helical" evidence="9">
    <location>
        <begin position="319"/>
        <end position="336"/>
    </location>
</feature>
<dbReference type="PANTHER" id="PTHR10283">
    <property type="entry name" value="SOLUTE CARRIER FAMILY 13 MEMBER"/>
    <property type="match status" value="1"/>
</dbReference>
<comment type="similarity">
    <text evidence="2">Belongs to the SLC13A/DASS transporter (TC 2.A.47) family. NADC subfamily.</text>
</comment>
<feature type="transmembrane region" description="Helical" evidence="9">
    <location>
        <begin position="357"/>
        <end position="375"/>
    </location>
</feature>